<evidence type="ECO:0000259" key="1">
    <source>
        <dbReference type="PROSITE" id="PS51186"/>
    </source>
</evidence>
<dbReference type="InterPro" id="IPR051531">
    <property type="entry name" value="N-acetyltransferase"/>
</dbReference>
<dbReference type="RefSeq" id="XP_069229227.1">
    <property type="nucleotide sequence ID" value="XM_069373538.1"/>
</dbReference>
<dbReference type="Gene3D" id="3.40.630.30">
    <property type="match status" value="1"/>
</dbReference>
<dbReference type="Pfam" id="PF13302">
    <property type="entry name" value="Acetyltransf_3"/>
    <property type="match status" value="1"/>
</dbReference>
<name>A0AB34KM40_9PEZI</name>
<accession>A0AB34KM40</accession>
<dbReference type="SUPFAM" id="SSF55729">
    <property type="entry name" value="Acyl-CoA N-acyltransferases (Nat)"/>
    <property type="match status" value="1"/>
</dbReference>
<dbReference type="InterPro" id="IPR016181">
    <property type="entry name" value="Acyl_CoA_acyltransferase"/>
</dbReference>
<dbReference type="GO" id="GO:0016747">
    <property type="term" value="F:acyltransferase activity, transferring groups other than amino-acyl groups"/>
    <property type="evidence" value="ECO:0007669"/>
    <property type="project" value="InterPro"/>
</dbReference>
<dbReference type="PANTHER" id="PTHR43792">
    <property type="entry name" value="GNAT FAMILY, PUTATIVE (AFU_ORTHOLOGUE AFUA_3G00765)-RELATED-RELATED"/>
    <property type="match status" value="1"/>
</dbReference>
<dbReference type="Proteomes" id="UP000803884">
    <property type="component" value="Unassembled WGS sequence"/>
</dbReference>
<comment type="caution">
    <text evidence="2">The sequence shown here is derived from an EMBL/GenBank/DDBJ whole genome shotgun (WGS) entry which is preliminary data.</text>
</comment>
<sequence length="211" mass="22765">MTDPSTLPTPPLTTLQTPRLTLRTALPSDLPSLLPIITDPATMEFTSGVVPKGDLARAEKWVSARVLGEGVFNFVVLKRKEDGGEGELVGIMGSYAWPEVGYLVHPAHTGKGYATEALQAFIPAFFARMPPSCSPSTPGFDYIEAYVVAPNAASARVLEKCGFRAVRTLEDEFECERLGRVDTVVWRVGRPGSGELMGREGEGEGFVPPVQ</sequence>
<proteinExistence type="predicted"/>
<protein>
    <recommendedName>
        <fullName evidence="1">N-acetyltransferase domain-containing protein</fullName>
    </recommendedName>
</protein>
<dbReference type="InterPro" id="IPR000182">
    <property type="entry name" value="GNAT_dom"/>
</dbReference>
<evidence type="ECO:0000313" key="3">
    <source>
        <dbReference type="Proteomes" id="UP000803884"/>
    </source>
</evidence>
<dbReference type="GeneID" id="96006376"/>
<evidence type="ECO:0000313" key="2">
    <source>
        <dbReference type="EMBL" id="KAL1586122.1"/>
    </source>
</evidence>
<feature type="domain" description="N-acetyltransferase" evidence="1">
    <location>
        <begin position="20"/>
        <end position="191"/>
    </location>
</feature>
<dbReference type="PROSITE" id="PS51186">
    <property type="entry name" value="GNAT"/>
    <property type="match status" value="1"/>
</dbReference>
<reference evidence="2 3" key="1">
    <citation type="journal article" date="2020" name="Microbiol. Resour. Announc.">
        <title>Draft Genome Sequence of a Cladosporium Species Isolated from the Mesophotic Ascidian Didemnum maculosum.</title>
        <authorList>
            <person name="Gioti A."/>
            <person name="Siaperas R."/>
            <person name="Nikolaivits E."/>
            <person name="Le Goff G."/>
            <person name="Ouazzani J."/>
            <person name="Kotoulas G."/>
            <person name="Topakas E."/>
        </authorList>
    </citation>
    <scope>NUCLEOTIDE SEQUENCE [LARGE SCALE GENOMIC DNA]</scope>
    <source>
        <strain evidence="2 3">TM138-S3</strain>
    </source>
</reference>
<organism evidence="2 3">
    <name type="scientific">Cladosporium halotolerans</name>
    <dbReference type="NCBI Taxonomy" id="1052096"/>
    <lineage>
        <taxon>Eukaryota</taxon>
        <taxon>Fungi</taxon>
        <taxon>Dikarya</taxon>
        <taxon>Ascomycota</taxon>
        <taxon>Pezizomycotina</taxon>
        <taxon>Dothideomycetes</taxon>
        <taxon>Dothideomycetidae</taxon>
        <taxon>Cladosporiales</taxon>
        <taxon>Cladosporiaceae</taxon>
        <taxon>Cladosporium</taxon>
    </lineage>
</organism>
<gene>
    <name evidence="2" type="ORF">WHR41_04932</name>
</gene>
<dbReference type="PANTHER" id="PTHR43792:SF1">
    <property type="entry name" value="N-ACETYLTRANSFERASE DOMAIN-CONTAINING PROTEIN"/>
    <property type="match status" value="1"/>
</dbReference>
<dbReference type="EMBL" id="JAAQHG020000016">
    <property type="protein sequence ID" value="KAL1586122.1"/>
    <property type="molecule type" value="Genomic_DNA"/>
</dbReference>
<keyword evidence="3" id="KW-1185">Reference proteome</keyword>
<dbReference type="AlphaFoldDB" id="A0AB34KM40"/>